<feature type="compositionally biased region" description="Polar residues" evidence="1">
    <location>
        <begin position="51"/>
        <end position="63"/>
    </location>
</feature>
<dbReference type="AlphaFoldDB" id="A0A1I7UPK6"/>
<proteinExistence type="predicted"/>
<accession>A0A1I7UPK6</accession>
<keyword evidence="3" id="KW-1185">Reference proteome</keyword>
<dbReference type="WBParaSite" id="Csp11.Scaffold630.g18065.t1">
    <property type="protein sequence ID" value="Csp11.Scaffold630.g18065.t1"/>
    <property type="gene ID" value="Csp11.Scaffold630.g18065"/>
</dbReference>
<dbReference type="Proteomes" id="UP000095282">
    <property type="component" value="Unplaced"/>
</dbReference>
<evidence type="ECO:0000313" key="4">
    <source>
        <dbReference type="WBParaSite" id="Csp11.Scaffold630.g18065.t1"/>
    </source>
</evidence>
<evidence type="ECO:0000256" key="2">
    <source>
        <dbReference type="SAM" id="SignalP"/>
    </source>
</evidence>
<reference evidence="4" key="1">
    <citation type="submission" date="2016-11" db="UniProtKB">
        <authorList>
            <consortium name="WormBaseParasite"/>
        </authorList>
    </citation>
    <scope>IDENTIFICATION</scope>
</reference>
<feature type="chain" id="PRO_5009309295" evidence="2">
    <location>
        <begin position="22"/>
        <end position="132"/>
    </location>
</feature>
<sequence>MRASLLWVMLCILCLASAKLARDPRRLQQMVVTHELFGSIEELAERRGLKSSAQPLQTSSTTPLADLQNHSKTHVEKETTISLNESSSILLNNPIDISTTDSSQKQTSHSSQQSTASVRFKRALTFSTYDHY</sequence>
<evidence type="ECO:0000256" key="1">
    <source>
        <dbReference type="SAM" id="MobiDB-lite"/>
    </source>
</evidence>
<protein>
    <submittedName>
        <fullName evidence="4">DUF148 domain-containing protein</fullName>
    </submittedName>
</protein>
<feature type="region of interest" description="Disordered" evidence="1">
    <location>
        <begin position="94"/>
        <end position="116"/>
    </location>
</feature>
<feature type="signal peptide" evidence="2">
    <location>
        <begin position="1"/>
        <end position="21"/>
    </location>
</feature>
<name>A0A1I7UPK6_9PELO</name>
<evidence type="ECO:0000313" key="3">
    <source>
        <dbReference type="Proteomes" id="UP000095282"/>
    </source>
</evidence>
<keyword evidence="2" id="KW-0732">Signal</keyword>
<organism evidence="3 4">
    <name type="scientific">Caenorhabditis tropicalis</name>
    <dbReference type="NCBI Taxonomy" id="1561998"/>
    <lineage>
        <taxon>Eukaryota</taxon>
        <taxon>Metazoa</taxon>
        <taxon>Ecdysozoa</taxon>
        <taxon>Nematoda</taxon>
        <taxon>Chromadorea</taxon>
        <taxon>Rhabditida</taxon>
        <taxon>Rhabditina</taxon>
        <taxon>Rhabditomorpha</taxon>
        <taxon>Rhabditoidea</taxon>
        <taxon>Rhabditidae</taxon>
        <taxon>Peloderinae</taxon>
        <taxon>Caenorhabditis</taxon>
    </lineage>
</organism>
<feature type="region of interest" description="Disordered" evidence="1">
    <location>
        <begin position="48"/>
        <end position="81"/>
    </location>
</feature>